<dbReference type="RefSeq" id="WP_047791218.1">
    <property type="nucleotide sequence ID" value="NZ_CP011856.1"/>
</dbReference>
<dbReference type="InterPro" id="IPR043993">
    <property type="entry name" value="T4SS_pilin"/>
</dbReference>
<dbReference type="Pfam" id="PF18895">
    <property type="entry name" value="T4SS_pilin"/>
    <property type="match status" value="1"/>
</dbReference>
<sequence length="105" mass="11060">MNLLLHTLNLLGDNPAPPNASDILATVKPWVNMALGIIFGLLGLFCAVKCAIIGFHIAKAADNPEMRSEYVRSLVWPIIGLLSAVLVPTIVSVILSQISGPSVGS</sequence>
<dbReference type="EMBL" id="CP011856">
    <property type="protein sequence ID" value="AKM53962.1"/>
    <property type="molecule type" value="Genomic_DNA"/>
</dbReference>
<proteinExistence type="predicted"/>
<keyword evidence="3" id="KW-1185">Reference proteome</keyword>
<evidence type="ECO:0008006" key="4">
    <source>
        <dbReference type="Google" id="ProtNLM"/>
    </source>
</evidence>
<dbReference type="NCBIfam" id="NF045849">
    <property type="entry name" value="ICE_MMCAP2_0565"/>
    <property type="match status" value="1"/>
</dbReference>
<name>A0A0H3XM64_9MOLU</name>
<feature type="transmembrane region" description="Helical" evidence="1">
    <location>
        <begin position="30"/>
        <end position="53"/>
    </location>
</feature>
<evidence type="ECO:0000313" key="2">
    <source>
        <dbReference type="EMBL" id="AKM53962.1"/>
    </source>
</evidence>
<keyword evidence="1" id="KW-0472">Membrane</keyword>
<organism evidence="2 3">
    <name type="scientific">Spiroplasma eriocheiris</name>
    <dbReference type="NCBI Taxonomy" id="315358"/>
    <lineage>
        <taxon>Bacteria</taxon>
        <taxon>Bacillati</taxon>
        <taxon>Mycoplasmatota</taxon>
        <taxon>Mollicutes</taxon>
        <taxon>Entomoplasmatales</taxon>
        <taxon>Spiroplasmataceae</taxon>
        <taxon>Spiroplasma</taxon>
    </lineage>
</organism>
<reference evidence="3" key="2">
    <citation type="submission" date="2015-06" db="EMBL/GenBank/DDBJ databases">
        <title>Complete genome sequence of Spiroplasma eriocheiris TDA-040725-5 (DSM 21848).</title>
        <authorList>
            <person name="Lo W.-S."/>
            <person name="Kuo C.-H."/>
        </authorList>
    </citation>
    <scope>NUCLEOTIDE SEQUENCE [LARGE SCALE GENOMIC DNA]</scope>
    <source>
        <strain evidence="3">TDA-040725-5</strain>
    </source>
</reference>
<keyword evidence="1" id="KW-0812">Transmembrane</keyword>
<dbReference type="STRING" id="315358.SERIO_v1c03820"/>
<evidence type="ECO:0000256" key="1">
    <source>
        <dbReference type="SAM" id="Phobius"/>
    </source>
</evidence>
<dbReference type="PATRIC" id="fig|743698.3.peg.383"/>
<protein>
    <recommendedName>
        <fullName evidence="4">Transmembrane protein</fullName>
    </recommendedName>
</protein>
<feature type="transmembrane region" description="Helical" evidence="1">
    <location>
        <begin position="74"/>
        <end position="95"/>
    </location>
</feature>
<evidence type="ECO:0000313" key="3">
    <source>
        <dbReference type="Proteomes" id="UP000035661"/>
    </source>
</evidence>
<dbReference type="Proteomes" id="UP000035661">
    <property type="component" value="Chromosome"/>
</dbReference>
<dbReference type="AlphaFoldDB" id="A0A0H3XM64"/>
<keyword evidence="1" id="KW-1133">Transmembrane helix</keyword>
<gene>
    <name evidence="2" type="ORF">SERIO_v1c03820</name>
</gene>
<accession>A0A0H3XM64</accession>
<dbReference type="KEGG" id="seri:SERIO_v1c03820"/>
<reference evidence="2 3" key="1">
    <citation type="journal article" date="2015" name="Genome Biol. Evol.">
        <title>Found and Lost: The Fates of Horizontally Acquired Genes in Arthropod-Symbiotic Spiroplasma.</title>
        <authorList>
            <person name="Lo W.S."/>
            <person name="Gasparich G.E."/>
            <person name="Kuo C.H."/>
        </authorList>
    </citation>
    <scope>NUCLEOTIDE SEQUENCE [LARGE SCALE GENOMIC DNA]</scope>
    <source>
        <strain evidence="3">TDA-040725-5</strain>
    </source>
</reference>